<dbReference type="Proteomes" id="UP000183208">
    <property type="component" value="Unassembled WGS sequence"/>
</dbReference>
<evidence type="ECO:0000259" key="5">
    <source>
        <dbReference type="PROSITE" id="PS50977"/>
    </source>
</evidence>
<reference evidence="6 7" key="1">
    <citation type="submission" date="2016-10" db="EMBL/GenBank/DDBJ databases">
        <authorList>
            <person name="de Groot N.N."/>
        </authorList>
    </citation>
    <scope>NUCLEOTIDE SEQUENCE [LARGE SCALE GENOMIC DNA]</scope>
    <source>
        <strain evidence="6 7">GAS522</strain>
    </source>
</reference>
<dbReference type="InterPro" id="IPR001647">
    <property type="entry name" value="HTH_TetR"/>
</dbReference>
<evidence type="ECO:0000256" key="2">
    <source>
        <dbReference type="ARBA" id="ARBA00023125"/>
    </source>
</evidence>
<dbReference type="Pfam" id="PF00440">
    <property type="entry name" value="TetR_N"/>
    <property type="match status" value="1"/>
</dbReference>
<evidence type="ECO:0000256" key="1">
    <source>
        <dbReference type="ARBA" id="ARBA00023015"/>
    </source>
</evidence>
<proteinExistence type="predicted"/>
<name>A0A1M7GVY5_9BRAD</name>
<feature type="domain" description="HTH tetR-type" evidence="5">
    <location>
        <begin position="9"/>
        <end position="69"/>
    </location>
</feature>
<dbReference type="SUPFAM" id="SSF48498">
    <property type="entry name" value="Tetracyclin repressor-like, C-terminal domain"/>
    <property type="match status" value="1"/>
</dbReference>
<dbReference type="OrthoDB" id="9787680at2"/>
<dbReference type="EMBL" id="FNTI01000001">
    <property type="protein sequence ID" value="SEE24045.1"/>
    <property type="molecule type" value="Genomic_DNA"/>
</dbReference>
<accession>A0A1M7GVY5</accession>
<organism evidence="6 7">
    <name type="scientific">Bradyrhizobium lablabi</name>
    <dbReference type="NCBI Taxonomy" id="722472"/>
    <lineage>
        <taxon>Bacteria</taxon>
        <taxon>Pseudomonadati</taxon>
        <taxon>Pseudomonadota</taxon>
        <taxon>Alphaproteobacteria</taxon>
        <taxon>Hyphomicrobiales</taxon>
        <taxon>Nitrobacteraceae</taxon>
        <taxon>Bradyrhizobium</taxon>
    </lineage>
</organism>
<sequence length="201" mass="22233">MPEAHSDALRPRERILLAARDLFHRHGIRGVGVETIAEAAGTNKMTLYRHFDSKDDLIVAYLQSVALEVDEMWRDFERDHPGDIPAQLKAWLVCAEECVTSDERGCELANAAIELTADNHPGRRIIEELKTNHRNRLASLCRRAGISQPEVLADTLTLLLEGARVSRQAAGSKGPSAKFTATAEAVIATFKAKSKPARRSR</sequence>
<dbReference type="InterPro" id="IPR009057">
    <property type="entry name" value="Homeodomain-like_sf"/>
</dbReference>
<dbReference type="PRINTS" id="PR00455">
    <property type="entry name" value="HTHTETR"/>
</dbReference>
<dbReference type="Gene3D" id="1.10.357.10">
    <property type="entry name" value="Tetracycline Repressor, domain 2"/>
    <property type="match status" value="1"/>
</dbReference>
<dbReference type="AlphaFoldDB" id="A0A1M7GVY5"/>
<protein>
    <submittedName>
        <fullName evidence="6">Transcriptional regulator, TetR family</fullName>
    </submittedName>
</protein>
<keyword evidence="1" id="KW-0805">Transcription regulation</keyword>
<evidence type="ECO:0000256" key="4">
    <source>
        <dbReference type="PROSITE-ProRule" id="PRU00335"/>
    </source>
</evidence>
<evidence type="ECO:0000256" key="3">
    <source>
        <dbReference type="ARBA" id="ARBA00023163"/>
    </source>
</evidence>
<keyword evidence="2 4" id="KW-0238">DNA-binding</keyword>
<gene>
    <name evidence="6" type="ORF">SAMN05444171_6764</name>
</gene>
<dbReference type="RefSeq" id="WP_074828163.1">
    <property type="nucleotide sequence ID" value="NZ_FNTI01000001.1"/>
</dbReference>
<dbReference type="InterPro" id="IPR036271">
    <property type="entry name" value="Tet_transcr_reg_TetR-rel_C_sf"/>
</dbReference>
<dbReference type="PANTHER" id="PTHR47506:SF1">
    <property type="entry name" value="HTH-TYPE TRANSCRIPTIONAL REGULATOR YJDC"/>
    <property type="match status" value="1"/>
</dbReference>
<evidence type="ECO:0000313" key="7">
    <source>
        <dbReference type="Proteomes" id="UP000183208"/>
    </source>
</evidence>
<dbReference type="PROSITE" id="PS50977">
    <property type="entry name" value="HTH_TETR_2"/>
    <property type="match status" value="1"/>
</dbReference>
<keyword evidence="3" id="KW-0804">Transcription</keyword>
<dbReference type="SUPFAM" id="SSF46689">
    <property type="entry name" value="Homeodomain-like"/>
    <property type="match status" value="1"/>
</dbReference>
<evidence type="ECO:0000313" key="6">
    <source>
        <dbReference type="EMBL" id="SEE24045.1"/>
    </source>
</evidence>
<dbReference type="PANTHER" id="PTHR47506">
    <property type="entry name" value="TRANSCRIPTIONAL REGULATORY PROTEIN"/>
    <property type="match status" value="1"/>
</dbReference>
<dbReference type="GO" id="GO:0003677">
    <property type="term" value="F:DNA binding"/>
    <property type="evidence" value="ECO:0007669"/>
    <property type="project" value="UniProtKB-UniRule"/>
</dbReference>
<feature type="DNA-binding region" description="H-T-H motif" evidence="4">
    <location>
        <begin position="32"/>
        <end position="51"/>
    </location>
</feature>